<dbReference type="EMBL" id="JAURVH010001522">
    <property type="protein sequence ID" value="KAK5922597.1"/>
    <property type="molecule type" value="Genomic_DNA"/>
</dbReference>
<feature type="compositionally biased region" description="Basic and acidic residues" evidence="1">
    <location>
        <begin position="1"/>
        <end position="18"/>
    </location>
</feature>
<reference evidence="2 3" key="1">
    <citation type="journal article" date="2023" name="Mol. Biol. Evol.">
        <title>Genomics of Secondarily Temperate Adaptation in the Only Non-Antarctic Icefish.</title>
        <authorList>
            <person name="Rivera-Colon A.G."/>
            <person name="Rayamajhi N."/>
            <person name="Minhas B.F."/>
            <person name="Madrigal G."/>
            <person name="Bilyk K.T."/>
            <person name="Yoon V."/>
            <person name="Hune M."/>
            <person name="Gregory S."/>
            <person name="Cheng C.H.C."/>
            <person name="Catchen J.M."/>
        </authorList>
    </citation>
    <scope>NUCLEOTIDE SEQUENCE [LARGE SCALE GENOMIC DNA]</scope>
    <source>
        <tissue evidence="2">White muscle</tissue>
    </source>
</reference>
<name>A0AAN8HP88_CHAGU</name>
<keyword evidence="3" id="KW-1185">Reference proteome</keyword>
<organism evidence="2 3">
    <name type="scientific">Champsocephalus gunnari</name>
    <name type="common">Mackerel icefish</name>
    <dbReference type="NCBI Taxonomy" id="52237"/>
    <lineage>
        <taxon>Eukaryota</taxon>
        <taxon>Metazoa</taxon>
        <taxon>Chordata</taxon>
        <taxon>Craniata</taxon>
        <taxon>Vertebrata</taxon>
        <taxon>Euteleostomi</taxon>
        <taxon>Actinopterygii</taxon>
        <taxon>Neopterygii</taxon>
        <taxon>Teleostei</taxon>
        <taxon>Neoteleostei</taxon>
        <taxon>Acanthomorphata</taxon>
        <taxon>Eupercaria</taxon>
        <taxon>Perciformes</taxon>
        <taxon>Notothenioidei</taxon>
        <taxon>Channichthyidae</taxon>
        <taxon>Champsocephalus</taxon>
    </lineage>
</organism>
<dbReference type="AlphaFoldDB" id="A0AAN8HP88"/>
<evidence type="ECO:0000256" key="1">
    <source>
        <dbReference type="SAM" id="MobiDB-lite"/>
    </source>
</evidence>
<evidence type="ECO:0000313" key="2">
    <source>
        <dbReference type="EMBL" id="KAK5922597.1"/>
    </source>
</evidence>
<comment type="caution">
    <text evidence="2">The sequence shown here is derived from an EMBL/GenBank/DDBJ whole genome shotgun (WGS) entry which is preliminary data.</text>
</comment>
<sequence>MADEETMRLGFERQHNEEPFPGPDLPAPSGHWFGDGTQRTNWPTPPMPDKRPSKLGGKTANPCLKQYPEGYHAA</sequence>
<feature type="region of interest" description="Disordered" evidence="1">
    <location>
        <begin position="1"/>
        <end position="74"/>
    </location>
</feature>
<accession>A0AAN8HP88</accession>
<protein>
    <submittedName>
        <fullName evidence="2">Uncharacterized protein</fullName>
    </submittedName>
</protein>
<gene>
    <name evidence="2" type="ORF">CgunFtcFv8_019843</name>
</gene>
<proteinExistence type="predicted"/>
<dbReference type="Proteomes" id="UP001331515">
    <property type="component" value="Unassembled WGS sequence"/>
</dbReference>
<evidence type="ECO:0000313" key="3">
    <source>
        <dbReference type="Proteomes" id="UP001331515"/>
    </source>
</evidence>